<protein>
    <submittedName>
        <fullName evidence="1">Unnamed protein product</fullName>
    </submittedName>
</protein>
<gene>
    <name evidence="1" type="ORF">Amon02_001306500</name>
</gene>
<name>A0ACB5UBN0_AMBMO</name>
<organism evidence="1 2">
    <name type="scientific">Ambrosiozyma monospora</name>
    <name type="common">Yeast</name>
    <name type="synonym">Endomycopsis monosporus</name>
    <dbReference type="NCBI Taxonomy" id="43982"/>
    <lineage>
        <taxon>Eukaryota</taxon>
        <taxon>Fungi</taxon>
        <taxon>Dikarya</taxon>
        <taxon>Ascomycota</taxon>
        <taxon>Saccharomycotina</taxon>
        <taxon>Pichiomycetes</taxon>
        <taxon>Pichiales</taxon>
        <taxon>Pichiaceae</taxon>
        <taxon>Ambrosiozyma</taxon>
    </lineage>
</organism>
<proteinExistence type="predicted"/>
<keyword evidence="2" id="KW-1185">Reference proteome</keyword>
<accession>A0ACB5UBN0</accession>
<sequence length="150" mass="17162">MRTKNIKQEAYYPSWGIIYECALLNYQIISKTRSHTNWSFISNSELMYLFHSAKTMLYFIDVTNDEKMKTTALGVVRGALEVLRNEAMRSGTSKFLFQAIIELFNDKSKRKLLIDNLCGDTSSVTNALGGKTINGHSAVGSTFRFKWKQR</sequence>
<evidence type="ECO:0000313" key="2">
    <source>
        <dbReference type="Proteomes" id="UP001165064"/>
    </source>
</evidence>
<dbReference type="EMBL" id="BSXS01016495">
    <property type="protein sequence ID" value="GMF07840.1"/>
    <property type="molecule type" value="Genomic_DNA"/>
</dbReference>
<dbReference type="Proteomes" id="UP001165064">
    <property type="component" value="Unassembled WGS sequence"/>
</dbReference>
<comment type="caution">
    <text evidence="1">The sequence shown here is derived from an EMBL/GenBank/DDBJ whole genome shotgun (WGS) entry which is preliminary data.</text>
</comment>
<evidence type="ECO:0000313" key="1">
    <source>
        <dbReference type="EMBL" id="GMF07840.1"/>
    </source>
</evidence>
<reference evidence="1" key="1">
    <citation type="submission" date="2023-04" db="EMBL/GenBank/DDBJ databases">
        <title>Ambrosiozyma monospora NBRC 10751.</title>
        <authorList>
            <person name="Ichikawa N."/>
            <person name="Sato H."/>
            <person name="Tonouchi N."/>
        </authorList>
    </citation>
    <scope>NUCLEOTIDE SEQUENCE</scope>
    <source>
        <strain evidence="1">NBRC 10751</strain>
    </source>
</reference>